<comment type="caution">
    <text evidence="8">The sequence shown here is derived from an EMBL/GenBank/DDBJ whole genome shotgun (WGS) entry which is preliminary data.</text>
</comment>
<evidence type="ECO:0000256" key="2">
    <source>
        <dbReference type="ARBA" id="ARBA00022676"/>
    </source>
</evidence>
<proteinExistence type="inferred from homology"/>
<evidence type="ECO:0000256" key="6">
    <source>
        <dbReference type="NCBIfam" id="TIGR01744"/>
    </source>
</evidence>
<comment type="subcellular location">
    <subcellularLocation>
        <location evidence="5">Cytoplasm</location>
    </subcellularLocation>
</comment>
<dbReference type="InterPro" id="IPR000836">
    <property type="entry name" value="PRTase_dom"/>
</dbReference>
<evidence type="ECO:0000256" key="1">
    <source>
        <dbReference type="ARBA" id="ARBA00022490"/>
    </source>
</evidence>
<comment type="similarity">
    <text evidence="5">Belongs to the purine/pyrimidine phosphoribosyltransferase family. Xpt subfamily.</text>
</comment>
<keyword evidence="3 5" id="KW-0808">Transferase</keyword>
<comment type="function">
    <text evidence="5">Converts the preformed base xanthine, a product of nucleic acid breakdown, to xanthosine 5'-monophosphate (XMP), so it can be reused for RNA or DNA synthesis.</text>
</comment>
<feature type="domain" description="Phosphoribosyltransferase" evidence="7">
    <location>
        <begin position="26"/>
        <end position="161"/>
    </location>
</feature>
<comment type="caution">
    <text evidence="5">Lacks conserved residue(s) required for the propagation of feature annotation.</text>
</comment>
<dbReference type="InterPro" id="IPR010079">
    <property type="entry name" value="Xanthine_PRibTrfase"/>
</dbReference>
<comment type="subunit">
    <text evidence="5">Homodimer.</text>
</comment>
<dbReference type="EC" id="2.4.2.22" evidence="5 6"/>
<dbReference type="Proteomes" id="UP001524478">
    <property type="component" value="Unassembled WGS sequence"/>
</dbReference>
<evidence type="ECO:0000313" key="9">
    <source>
        <dbReference type="Proteomes" id="UP001524478"/>
    </source>
</evidence>
<comment type="pathway">
    <text evidence="5">Purine metabolism; XMP biosynthesis via salvage pathway; XMP from xanthine: step 1/1.</text>
</comment>
<keyword evidence="4 5" id="KW-0660">Purine salvage</keyword>
<reference evidence="8 9" key="1">
    <citation type="submission" date="2022-06" db="EMBL/GenBank/DDBJ databases">
        <title>Isolation of gut microbiota from human fecal samples.</title>
        <authorList>
            <person name="Pamer E.G."/>
            <person name="Barat B."/>
            <person name="Waligurski E."/>
            <person name="Medina S."/>
            <person name="Paddock L."/>
            <person name="Mostad J."/>
        </authorList>
    </citation>
    <scope>NUCLEOTIDE SEQUENCE [LARGE SCALE GENOMIC DNA]</scope>
    <source>
        <strain evidence="8 9">DFI.7.95</strain>
    </source>
</reference>
<evidence type="ECO:0000256" key="5">
    <source>
        <dbReference type="HAMAP-Rule" id="MF_01184"/>
    </source>
</evidence>
<protein>
    <recommendedName>
        <fullName evidence="5 6">Xanthine phosphoribosyltransferase</fullName>
        <shortName evidence="5">XPRTase</shortName>
        <ecNumber evidence="5 6">2.4.2.22</ecNumber>
    </recommendedName>
</protein>
<dbReference type="RefSeq" id="WP_216560842.1">
    <property type="nucleotide sequence ID" value="NZ_JAHLOH010000043.1"/>
</dbReference>
<sequence>MELLKQRIVKDGTLREGNVIKVDSFLNHQIDIDLLNEIGKEFKARFASEKIDKILTIEASGIAIAVIAAQHFRVPVVFAKKTDSKNLDENTYESSVYSYTKDKTYTIRVSKRYLNEGENILIIDDFLANGKAAEGLIDIIDKAKCNTVGVGIVIEKGFQKGGDKIRKQGIKLESLAIVESINNGEIVFR</sequence>
<name>A0ABT1SFC3_9FIRM</name>
<dbReference type="GO" id="GO:0000310">
    <property type="term" value="F:xanthine phosphoribosyltransferase activity"/>
    <property type="evidence" value="ECO:0007669"/>
    <property type="project" value="UniProtKB-EC"/>
</dbReference>
<organism evidence="8 9">
    <name type="scientific">Tissierella carlieri</name>
    <dbReference type="NCBI Taxonomy" id="689904"/>
    <lineage>
        <taxon>Bacteria</taxon>
        <taxon>Bacillati</taxon>
        <taxon>Bacillota</taxon>
        <taxon>Tissierellia</taxon>
        <taxon>Tissierellales</taxon>
        <taxon>Tissierellaceae</taxon>
        <taxon>Tissierella</taxon>
    </lineage>
</organism>
<keyword evidence="1 5" id="KW-0963">Cytoplasm</keyword>
<dbReference type="NCBIfam" id="NF006671">
    <property type="entry name" value="PRK09219.1"/>
    <property type="match status" value="1"/>
</dbReference>
<keyword evidence="2 5" id="KW-0328">Glycosyltransferase</keyword>
<evidence type="ECO:0000256" key="4">
    <source>
        <dbReference type="ARBA" id="ARBA00022726"/>
    </source>
</evidence>
<evidence type="ECO:0000259" key="7">
    <source>
        <dbReference type="Pfam" id="PF00156"/>
    </source>
</evidence>
<gene>
    <name evidence="5" type="primary">xpt</name>
    <name evidence="8" type="ORF">NE686_18970</name>
</gene>
<dbReference type="NCBIfam" id="TIGR01744">
    <property type="entry name" value="XPRTase"/>
    <property type="match status" value="1"/>
</dbReference>
<feature type="binding site" evidence="5">
    <location>
        <begin position="128"/>
        <end position="132"/>
    </location>
    <ligand>
        <name>5-phospho-alpha-D-ribose 1-diphosphate</name>
        <dbReference type="ChEBI" id="CHEBI:58017"/>
    </ligand>
</feature>
<dbReference type="HAMAP" id="MF_01184">
    <property type="entry name" value="XPRTase"/>
    <property type="match status" value="1"/>
</dbReference>
<keyword evidence="9" id="KW-1185">Reference proteome</keyword>
<dbReference type="Pfam" id="PF00156">
    <property type="entry name" value="Pribosyltran"/>
    <property type="match status" value="1"/>
</dbReference>
<evidence type="ECO:0000313" key="8">
    <source>
        <dbReference type="EMBL" id="MCQ4925193.1"/>
    </source>
</evidence>
<dbReference type="PANTHER" id="PTHR43864:SF1">
    <property type="entry name" value="XANTHINE PHOSPHORIBOSYLTRANSFERASE"/>
    <property type="match status" value="1"/>
</dbReference>
<evidence type="ECO:0000256" key="3">
    <source>
        <dbReference type="ARBA" id="ARBA00022679"/>
    </source>
</evidence>
<feature type="binding site" evidence="5">
    <location>
        <position position="27"/>
    </location>
    <ligand>
        <name>xanthine</name>
        <dbReference type="ChEBI" id="CHEBI:17712"/>
    </ligand>
</feature>
<dbReference type="CDD" id="cd06223">
    <property type="entry name" value="PRTases_typeI"/>
    <property type="match status" value="1"/>
</dbReference>
<dbReference type="EMBL" id="JANGAC010000019">
    <property type="protein sequence ID" value="MCQ4925193.1"/>
    <property type="molecule type" value="Genomic_DNA"/>
</dbReference>
<dbReference type="PANTHER" id="PTHR43864">
    <property type="entry name" value="HYPOXANTHINE/GUANINE PHOSPHORIBOSYLTRANSFERASE"/>
    <property type="match status" value="1"/>
</dbReference>
<comment type="catalytic activity">
    <reaction evidence="5">
        <text>XMP + diphosphate = xanthine + 5-phospho-alpha-D-ribose 1-diphosphate</text>
        <dbReference type="Rhea" id="RHEA:10800"/>
        <dbReference type="ChEBI" id="CHEBI:17712"/>
        <dbReference type="ChEBI" id="CHEBI:33019"/>
        <dbReference type="ChEBI" id="CHEBI:57464"/>
        <dbReference type="ChEBI" id="CHEBI:58017"/>
        <dbReference type="EC" id="2.4.2.22"/>
    </reaction>
</comment>
<dbReference type="InterPro" id="IPR050118">
    <property type="entry name" value="Pur/Pyrimidine_PRTase"/>
</dbReference>
<feature type="binding site" evidence="5">
    <location>
        <position position="156"/>
    </location>
    <ligand>
        <name>xanthine</name>
        <dbReference type="ChEBI" id="CHEBI:17712"/>
    </ligand>
</feature>
<accession>A0ABT1SFC3</accession>